<reference evidence="1" key="1">
    <citation type="submission" date="2018-02" db="EMBL/GenBank/DDBJ databases">
        <title>Rhizophora mucronata_Transcriptome.</title>
        <authorList>
            <person name="Meera S.P."/>
            <person name="Sreeshan A."/>
            <person name="Augustine A."/>
        </authorList>
    </citation>
    <scope>NUCLEOTIDE SEQUENCE</scope>
    <source>
        <tissue evidence="1">Leaf</tissue>
    </source>
</reference>
<protein>
    <submittedName>
        <fullName evidence="1">Uncharacterized protein</fullName>
    </submittedName>
</protein>
<accession>A0A2P2QX66</accession>
<evidence type="ECO:0000313" key="1">
    <source>
        <dbReference type="EMBL" id="MBX71568.1"/>
    </source>
</evidence>
<dbReference type="EMBL" id="GGEC01091084">
    <property type="protein sequence ID" value="MBX71568.1"/>
    <property type="molecule type" value="Transcribed_RNA"/>
</dbReference>
<name>A0A2P2QX66_RHIMU</name>
<sequence>MNLGKQAWKPIYLVAIPYILKYVQLNLKFS</sequence>
<proteinExistence type="predicted"/>
<dbReference type="AlphaFoldDB" id="A0A2P2QX66"/>
<organism evidence="1">
    <name type="scientific">Rhizophora mucronata</name>
    <name type="common">Asiatic mangrove</name>
    <dbReference type="NCBI Taxonomy" id="61149"/>
    <lineage>
        <taxon>Eukaryota</taxon>
        <taxon>Viridiplantae</taxon>
        <taxon>Streptophyta</taxon>
        <taxon>Embryophyta</taxon>
        <taxon>Tracheophyta</taxon>
        <taxon>Spermatophyta</taxon>
        <taxon>Magnoliopsida</taxon>
        <taxon>eudicotyledons</taxon>
        <taxon>Gunneridae</taxon>
        <taxon>Pentapetalae</taxon>
        <taxon>rosids</taxon>
        <taxon>fabids</taxon>
        <taxon>Malpighiales</taxon>
        <taxon>Rhizophoraceae</taxon>
        <taxon>Rhizophora</taxon>
    </lineage>
</organism>